<dbReference type="PANTHER" id="PTHR47947">
    <property type="entry name" value="CYTOCHROME P450 82C3-RELATED"/>
    <property type="match status" value="1"/>
</dbReference>
<dbReference type="GO" id="GO:0016020">
    <property type="term" value="C:membrane"/>
    <property type="evidence" value="ECO:0007669"/>
    <property type="project" value="UniProtKB-SubCell"/>
</dbReference>
<protein>
    <submittedName>
        <fullName evidence="10">Cytochrome P450 CYP82D47-like</fullName>
    </submittedName>
</protein>
<evidence type="ECO:0000256" key="6">
    <source>
        <dbReference type="ARBA" id="ARBA00022989"/>
    </source>
</evidence>
<evidence type="ECO:0000256" key="1">
    <source>
        <dbReference type="ARBA" id="ARBA00001971"/>
    </source>
</evidence>
<evidence type="ECO:0000256" key="9">
    <source>
        <dbReference type="ARBA" id="ARBA00023136"/>
    </source>
</evidence>
<dbReference type="InterPro" id="IPR050651">
    <property type="entry name" value="Plant_Cytochrome_P450_Monoox"/>
</dbReference>
<keyword evidence="7" id="KW-0560">Oxidoreductase</keyword>
<dbReference type="SUPFAM" id="SSF48264">
    <property type="entry name" value="Cytochrome P450"/>
    <property type="match status" value="1"/>
</dbReference>
<dbReference type="Gene3D" id="1.10.630.10">
    <property type="entry name" value="Cytochrome P450"/>
    <property type="match status" value="1"/>
</dbReference>
<sequence length="170" mass="19094">MKAMIFGGTNNTTLYMAMTLAALLNNPDVLKKVQDELEIHVGKNRVVEYSDIENLPSSCHQGGISPIPIGTAERTTRSHRGMPDTRIQCTRYKNSLENATYVVQGVGGFNVPDTSILSWNEELYSKESQRRRLLTQLERSALKCIKLGGVYIIPICFHHVYQIHFLGVTL</sequence>
<dbReference type="EMBL" id="JANAVB010018276">
    <property type="protein sequence ID" value="KAJ6829603.1"/>
    <property type="molecule type" value="Genomic_DNA"/>
</dbReference>
<dbReference type="AlphaFoldDB" id="A0AAX6GM16"/>
<evidence type="ECO:0000256" key="3">
    <source>
        <dbReference type="ARBA" id="ARBA00022617"/>
    </source>
</evidence>
<gene>
    <name evidence="10" type="ORF">M6B38_357180</name>
</gene>
<comment type="cofactor">
    <cofactor evidence="1">
        <name>heme</name>
        <dbReference type="ChEBI" id="CHEBI:30413"/>
    </cofactor>
</comment>
<evidence type="ECO:0000256" key="7">
    <source>
        <dbReference type="ARBA" id="ARBA00023002"/>
    </source>
</evidence>
<keyword evidence="11" id="KW-1185">Reference proteome</keyword>
<dbReference type="GO" id="GO:0020037">
    <property type="term" value="F:heme binding"/>
    <property type="evidence" value="ECO:0007669"/>
    <property type="project" value="InterPro"/>
</dbReference>
<evidence type="ECO:0000256" key="2">
    <source>
        <dbReference type="ARBA" id="ARBA00004370"/>
    </source>
</evidence>
<proteinExistence type="predicted"/>
<keyword evidence="5" id="KW-0479">Metal-binding</keyword>
<dbReference type="PANTHER" id="PTHR47947:SF26">
    <property type="entry name" value="CYTOCHROME P450"/>
    <property type="match status" value="1"/>
</dbReference>
<name>A0AAX6GM16_IRIPA</name>
<reference evidence="10" key="1">
    <citation type="journal article" date="2023" name="GigaByte">
        <title>Genome assembly of the bearded iris, Iris pallida Lam.</title>
        <authorList>
            <person name="Bruccoleri R.E."/>
            <person name="Oakeley E.J."/>
            <person name="Faust A.M.E."/>
            <person name="Altorfer M."/>
            <person name="Dessus-Babus S."/>
            <person name="Burckhardt D."/>
            <person name="Oertli M."/>
            <person name="Naumann U."/>
            <person name="Petersen F."/>
            <person name="Wong J."/>
        </authorList>
    </citation>
    <scope>NUCLEOTIDE SEQUENCE</scope>
    <source>
        <strain evidence="10">GSM-AAB239-AS_SAM_17_03QT</strain>
    </source>
</reference>
<dbReference type="Proteomes" id="UP001140949">
    <property type="component" value="Unassembled WGS sequence"/>
</dbReference>
<keyword evidence="6" id="KW-1133">Transmembrane helix</keyword>
<accession>A0AAX6GM16</accession>
<dbReference type="InterPro" id="IPR036396">
    <property type="entry name" value="Cyt_P450_sf"/>
</dbReference>
<keyword evidence="9" id="KW-0472">Membrane</keyword>
<dbReference type="GO" id="GO:0004497">
    <property type="term" value="F:monooxygenase activity"/>
    <property type="evidence" value="ECO:0007669"/>
    <property type="project" value="InterPro"/>
</dbReference>
<evidence type="ECO:0000256" key="4">
    <source>
        <dbReference type="ARBA" id="ARBA00022692"/>
    </source>
</evidence>
<dbReference type="GO" id="GO:0016705">
    <property type="term" value="F:oxidoreductase activity, acting on paired donors, with incorporation or reduction of molecular oxygen"/>
    <property type="evidence" value="ECO:0007669"/>
    <property type="project" value="InterPro"/>
</dbReference>
<comment type="subcellular location">
    <subcellularLocation>
        <location evidence="2">Membrane</location>
    </subcellularLocation>
</comment>
<dbReference type="Pfam" id="PF00067">
    <property type="entry name" value="p450"/>
    <property type="match status" value="1"/>
</dbReference>
<organism evidence="10 11">
    <name type="scientific">Iris pallida</name>
    <name type="common">Sweet iris</name>
    <dbReference type="NCBI Taxonomy" id="29817"/>
    <lineage>
        <taxon>Eukaryota</taxon>
        <taxon>Viridiplantae</taxon>
        <taxon>Streptophyta</taxon>
        <taxon>Embryophyta</taxon>
        <taxon>Tracheophyta</taxon>
        <taxon>Spermatophyta</taxon>
        <taxon>Magnoliopsida</taxon>
        <taxon>Liliopsida</taxon>
        <taxon>Asparagales</taxon>
        <taxon>Iridaceae</taxon>
        <taxon>Iridoideae</taxon>
        <taxon>Irideae</taxon>
        <taxon>Iris</taxon>
    </lineage>
</organism>
<evidence type="ECO:0000313" key="11">
    <source>
        <dbReference type="Proteomes" id="UP001140949"/>
    </source>
</evidence>
<comment type="caution">
    <text evidence="10">The sequence shown here is derived from an EMBL/GenBank/DDBJ whole genome shotgun (WGS) entry which is preliminary data.</text>
</comment>
<evidence type="ECO:0000256" key="5">
    <source>
        <dbReference type="ARBA" id="ARBA00022723"/>
    </source>
</evidence>
<keyword evidence="3" id="KW-0349">Heme</keyword>
<dbReference type="InterPro" id="IPR001128">
    <property type="entry name" value="Cyt_P450"/>
</dbReference>
<keyword evidence="4" id="KW-0812">Transmembrane</keyword>
<evidence type="ECO:0000256" key="8">
    <source>
        <dbReference type="ARBA" id="ARBA00023004"/>
    </source>
</evidence>
<evidence type="ECO:0000313" key="10">
    <source>
        <dbReference type="EMBL" id="KAJ6829603.1"/>
    </source>
</evidence>
<keyword evidence="8" id="KW-0408">Iron</keyword>
<reference evidence="10" key="2">
    <citation type="submission" date="2023-04" db="EMBL/GenBank/DDBJ databases">
        <authorList>
            <person name="Bruccoleri R.E."/>
            <person name="Oakeley E.J."/>
            <person name="Faust A.-M."/>
            <person name="Dessus-Babus S."/>
            <person name="Altorfer M."/>
            <person name="Burckhardt D."/>
            <person name="Oertli M."/>
            <person name="Naumann U."/>
            <person name="Petersen F."/>
            <person name="Wong J."/>
        </authorList>
    </citation>
    <scope>NUCLEOTIDE SEQUENCE</scope>
    <source>
        <strain evidence="10">GSM-AAB239-AS_SAM_17_03QT</strain>
        <tissue evidence="10">Leaf</tissue>
    </source>
</reference>
<dbReference type="GO" id="GO:0005506">
    <property type="term" value="F:iron ion binding"/>
    <property type="evidence" value="ECO:0007669"/>
    <property type="project" value="InterPro"/>
</dbReference>